<gene>
    <name evidence="2" type="ORF">QNI14_02135</name>
</gene>
<dbReference type="EMBL" id="JASJND010000001">
    <property type="protein sequence ID" value="MDJ1113247.1"/>
    <property type="molecule type" value="Genomic_DNA"/>
</dbReference>
<evidence type="ECO:0000256" key="1">
    <source>
        <dbReference type="SAM" id="Phobius"/>
    </source>
</evidence>
<reference evidence="2 3" key="1">
    <citation type="submission" date="2023-05" db="EMBL/GenBank/DDBJ databases">
        <title>Microbacterium dauci sp.nov., Isolated from Carrot Rhizosphere Soil.</title>
        <authorList>
            <person name="Xiao Z."/>
            <person name="Zheng J."/>
        </authorList>
    </citation>
    <scope>NUCLEOTIDE SEQUENCE [LARGE SCALE GENOMIC DNA]</scope>
    <source>
        <strain evidence="2 3">LX3-4</strain>
    </source>
</reference>
<dbReference type="RefSeq" id="WP_283714538.1">
    <property type="nucleotide sequence ID" value="NZ_JASJND010000001.1"/>
</dbReference>
<feature type="transmembrane region" description="Helical" evidence="1">
    <location>
        <begin position="93"/>
        <end position="110"/>
    </location>
</feature>
<evidence type="ECO:0008006" key="4">
    <source>
        <dbReference type="Google" id="ProtNLM"/>
    </source>
</evidence>
<evidence type="ECO:0000313" key="2">
    <source>
        <dbReference type="EMBL" id="MDJ1113247.1"/>
    </source>
</evidence>
<organism evidence="2 3">
    <name type="scientific">Microbacterium dauci</name>
    <dbReference type="NCBI Taxonomy" id="3048008"/>
    <lineage>
        <taxon>Bacteria</taxon>
        <taxon>Bacillati</taxon>
        <taxon>Actinomycetota</taxon>
        <taxon>Actinomycetes</taxon>
        <taxon>Micrococcales</taxon>
        <taxon>Microbacteriaceae</taxon>
        <taxon>Microbacterium</taxon>
    </lineage>
</organism>
<keyword evidence="3" id="KW-1185">Reference proteome</keyword>
<accession>A0ABT6ZAQ9</accession>
<feature type="transmembrane region" description="Helical" evidence="1">
    <location>
        <begin position="116"/>
        <end position="137"/>
    </location>
</feature>
<keyword evidence="1" id="KW-0812">Transmembrane</keyword>
<keyword evidence="1" id="KW-0472">Membrane</keyword>
<protein>
    <recommendedName>
        <fullName evidence="4">Holin</fullName>
    </recommendedName>
</protein>
<keyword evidence="1" id="KW-1133">Transmembrane helix</keyword>
<dbReference type="Proteomes" id="UP001321481">
    <property type="component" value="Unassembled WGS sequence"/>
</dbReference>
<evidence type="ECO:0000313" key="3">
    <source>
        <dbReference type="Proteomes" id="UP001321481"/>
    </source>
</evidence>
<name>A0ABT6ZAQ9_9MICO</name>
<feature type="transmembrane region" description="Helical" evidence="1">
    <location>
        <begin position="28"/>
        <end position="48"/>
    </location>
</feature>
<feature type="transmembrane region" description="Helical" evidence="1">
    <location>
        <begin position="60"/>
        <end position="81"/>
    </location>
</feature>
<proteinExistence type="predicted"/>
<comment type="caution">
    <text evidence="2">The sequence shown here is derived from an EMBL/GenBank/DDBJ whole genome shotgun (WGS) entry which is preliminary data.</text>
</comment>
<sequence>MKRLWRASIWHPDAIPPDEFKYRSLKRVWLPIYDGIAVGAGLWAAAFGSPLLHSLLEEQVIDVMGILLAAVATVCFLGVAFPGLWKVEIGGKVTLMALLGAYAFAVAVFRTNPDPAAGFVAFVIALGIPLPLFRLTLLGEEIKERRGESDPEEGAA</sequence>